<dbReference type="GO" id="GO:0007169">
    <property type="term" value="P:cell surface receptor protein tyrosine kinase signaling pathway"/>
    <property type="evidence" value="ECO:0007669"/>
    <property type="project" value="InterPro"/>
</dbReference>
<feature type="compositionally biased region" description="Basic residues" evidence="14">
    <location>
        <begin position="988"/>
        <end position="1000"/>
    </location>
</feature>
<dbReference type="PANTHER" id="PTHR24416:SF611">
    <property type="entry name" value="TYROSINE-PROTEIN KINASE TRANSMEMBRANE RECEPTOR ROR"/>
    <property type="match status" value="1"/>
</dbReference>
<evidence type="ECO:0000256" key="4">
    <source>
        <dbReference type="ARBA" id="ARBA00022679"/>
    </source>
</evidence>
<evidence type="ECO:0000256" key="6">
    <source>
        <dbReference type="ARBA" id="ARBA00022777"/>
    </source>
</evidence>
<proteinExistence type="inferred from homology"/>
<evidence type="ECO:0000313" key="19">
    <source>
        <dbReference type="EnsemblMetazoa" id="AMEC019598-PA"/>
    </source>
</evidence>
<keyword evidence="7 12" id="KW-0067">ATP-binding</keyword>
<evidence type="ECO:0000256" key="12">
    <source>
        <dbReference type="PROSITE-ProRule" id="PRU10141"/>
    </source>
</evidence>
<dbReference type="InterPro" id="IPR002011">
    <property type="entry name" value="Tyr_kinase_rcpt_2_CS"/>
</dbReference>
<dbReference type="AlphaFoldDB" id="A0A182UFR6"/>
<dbReference type="InterPro" id="IPR013806">
    <property type="entry name" value="Kringle-like"/>
</dbReference>
<feature type="compositionally biased region" description="Basic and acidic residues" evidence="14">
    <location>
        <begin position="978"/>
        <end position="987"/>
    </location>
</feature>
<dbReference type="CDD" id="cd05048">
    <property type="entry name" value="PTKc_Ror"/>
    <property type="match status" value="1"/>
</dbReference>
<dbReference type="InterPro" id="IPR001245">
    <property type="entry name" value="Ser-Thr/Tyr_kinase_cat_dom"/>
</dbReference>
<dbReference type="Proteomes" id="UP000075902">
    <property type="component" value="Unassembled WGS sequence"/>
</dbReference>
<dbReference type="InterPro" id="IPR011009">
    <property type="entry name" value="Kinase-like_dom_sf"/>
</dbReference>
<dbReference type="SMART" id="SM00220">
    <property type="entry name" value="S_TKc"/>
    <property type="match status" value="1"/>
</dbReference>
<evidence type="ECO:0000259" key="16">
    <source>
        <dbReference type="PROSITE" id="PS50011"/>
    </source>
</evidence>
<dbReference type="InterPro" id="IPR020067">
    <property type="entry name" value="Frizzled_dom"/>
</dbReference>
<feature type="region of interest" description="Disordered" evidence="14">
    <location>
        <begin position="1041"/>
        <end position="1078"/>
    </location>
</feature>
<feature type="compositionally biased region" description="Basic residues" evidence="14">
    <location>
        <begin position="900"/>
        <end position="919"/>
    </location>
</feature>
<evidence type="ECO:0000259" key="18">
    <source>
        <dbReference type="PROSITE" id="PS50070"/>
    </source>
</evidence>
<dbReference type="GO" id="GO:0043235">
    <property type="term" value="C:receptor complex"/>
    <property type="evidence" value="ECO:0007669"/>
    <property type="project" value="TreeGrafter"/>
</dbReference>
<feature type="domain" description="Protein kinase" evidence="16">
    <location>
        <begin position="550"/>
        <end position="814"/>
    </location>
</feature>
<dbReference type="Gene3D" id="1.10.510.10">
    <property type="entry name" value="Transferase(Phosphotransferase) domain 1"/>
    <property type="match status" value="1"/>
</dbReference>
<keyword evidence="6" id="KW-0418">Kinase</keyword>
<dbReference type="PRINTS" id="PR00109">
    <property type="entry name" value="TYRKINASE"/>
</dbReference>
<dbReference type="InterPro" id="IPR050122">
    <property type="entry name" value="RTK"/>
</dbReference>
<reference evidence="19" key="2">
    <citation type="submission" date="2020-05" db="UniProtKB">
        <authorList>
            <consortium name="EnsemblMetazoa"/>
        </authorList>
    </citation>
    <scope>IDENTIFICATION</scope>
    <source>
        <strain evidence="19">CM1001059</strain>
    </source>
</reference>
<reference evidence="20" key="1">
    <citation type="submission" date="2014-01" db="EMBL/GenBank/DDBJ databases">
        <title>The Genome Sequence of Anopheles melas CM1001059_A (V2).</title>
        <authorList>
            <consortium name="The Broad Institute Genomics Platform"/>
            <person name="Neafsey D.E."/>
            <person name="Besansky N."/>
            <person name="Howell P."/>
            <person name="Walton C."/>
            <person name="Young S.K."/>
            <person name="Zeng Q."/>
            <person name="Gargeya S."/>
            <person name="Fitzgerald M."/>
            <person name="Haas B."/>
            <person name="Abouelleil A."/>
            <person name="Allen A.W."/>
            <person name="Alvarado L."/>
            <person name="Arachchi H.M."/>
            <person name="Berlin A.M."/>
            <person name="Chapman S.B."/>
            <person name="Gainer-Dewar J."/>
            <person name="Goldberg J."/>
            <person name="Griggs A."/>
            <person name="Gujja S."/>
            <person name="Hansen M."/>
            <person name="Howarth C."/>
            <person name="Imamovic A."/>
            <person name="Ireland A."/>
            <person name="Larimer J."/>
            <person name="McCowan C."/>
            <person name="Murphy C."/>
            <person name="Pearson M."/>
            <person name="Poon T.W."/>
            <person name="Priest M."/>
            <person name="Roberts A."/>
            <person name="Saif S."/>
            <person name="Shea T."/>
            <person name="Sisk P."/>
            <person name="Sykes S."/>
            <person name="Wortman J."/>
            <person name="Nusbaum C."/>
            <person name="Birren B."/>
        </authorList>
    </citation>
    <scope>NUCLEOTIDE SEQUENCE [LARGE SCALE GENOMIC DNA]</scope>
    <source>
        <strain evidence="20">CM1001059</strain>
    </source>
</reference>
<feature type="region of interest" description="Disordered" evidence="14">
    <location>
        <begin position="218"/>
        <end position="248"/>
    </location>
</feature>
<dbReference type="GO" id="GO:0005524">
    <property type="term" value="F:ATP binding"/>
    <property type="evidence" value="ECO:0007669"/>
    <property type="project" value="UniProtKB-UniRule"/>
</dbReference>
<evidence type="ECO:0000313" key="20">
    <source>
        <dbReference type="Proteomes" id="UP000075902"/>
    </source>
</evidence>
<feature type="compositionally biased region" description="Low complexity" evidence="14">
    <location>
        <begin position="1048"/>
        <end position="1062"/>
    </location>
</feature>
<dbReference type="PRINTS" id="PR00018">
    <property type="entry name" value="KRINGLE"/>
</dbReference>
<dbReference type="Pfam" id="PF07714">
    <property type="entry name" value="PK_Tyr_Ser-Thr"/>
    <property type="match status" value="1"/>
</dbReference>
<evidence type="ECO:0000256" key="1">
    <source>
        <dbReference type="ARBA" id="ARBA00004479"/>
    </source>
</evidence>
<feature type="compositionally biased region" description="Polar residues" evidence="14">
    <location>
        <begin position="527"/>
        <end position="538"/>
    </location>
</feature>
<dbReference type="InterPro" id="IPR036790">
    <property type="entry name" value="Frizzled_dom_sf"/>
</dbReference>
<evidence type="ECO:0000256" key="10">
    <source>
        <dbReference type="ARBA" id="ARBA00051243"/>
    </source>
</evidence>
<comment type="catalytic activity">
    <reaction evidence="10 13">
        <text>L-tyrosyl-[protein] + ATP = O-phospho-L-tyrosyl-[protein] + ADP + H(+)</text>
        <dbReference type="Rhea" id="RHEA:10596"/>
        <dbReference type="Rhea" id="RHEA-COMP:10136"/>
        <dbReference type="Rhea" id="RHEA-COMP:20101"/>
        <dbReference type="ChEBI" id="CHEBI:15378"/>
        <dbReference type="ChEBI" id="CHEBI:30616"/>
        <dbReference type="ChEBI" id="CHEBI:46858"/>
        <dbReference type="ChEBI" id="CHEBI:61978"/>
        <dbReference type="ChEBI" id="CHEBI:456216"/>
        <dbReference type="EC" id="2.7.10.1"/>
    </reaction>
</comment>
<dbReference type="InterPro" id="IPR020635">
    <property type="entry name" value="Tyr_kinase_cat_dom"/>
</dbReference>
<dbReference type="PROSITE" id="PS00107">
    <property type="entry name" value="PROTEIN_KINASE_ATP"/>
    <property type="match status" value="1"/>
</dbReference>
<feature type="region of interest" description="Disordered" evidence="14">
    <location>
        <begin position="1"/>
        <end position="49"/>
    </location>
</feature>
<dbReference type="PROSITE" id="PS50011">
    <property type="entry name" value="PROTEIN_KINASE_DOM"/>
    <property type="match status" value="1"/>
</dbReference>
<keyword evidence="13" id="KW-0675">Receptor</keyword>
<dbReference type="PANTHER" id="PTHR24416">
    <property type="entry name" value="TYROSINE-PROTEIN KINASE RECEPTOR"/>
    <property type="match status" value="1"/>
</dbReference>
<dbReference type="Gene3D" id="1.10.2000.10">
    <property type="entry name" value="Frizzled cysteine-rich domain"/>
    <property type="match status" value="2"/>
</dbReference>
<name>A0A182UFR6_9DIPT</name>
<comment type="subcellular location">
    <subcellularLocation>
        <location evidence="1">Membrane</location>
        <topology evidence="1">Single-pass type I membrane protein</topology>
    </subcellularLocation>
</comment>
<feature type="region of interest" description="Disordered" evidence="14">
    <location>
        <begin position="973"/>
        <end position="1006"/>
    </location>
</feature>
<dbReference type="EC" id="2.7.10.1" evidence="13"/>
<keyword evidence="3 11" id="KW-0420">Kringle</keyword>
<keyword evidence="15" id="KW-1133">Transmembrane helix</keyword>
<evidence type="ECO:0000256" key="8">
    <source>
        <dbReference type="ARBA" id="ARBA00023137"/>
    </source>
</evidence>
<keyword evidence="13 15" id="KW-0812">Transmembrane</keyword>
<comment type="similarity">
    <text evidence="13">Belongs to the protein kinase superfamily. Tyr protein kinase family. Insulin receptor subfamily.</text>
</comment>
<evidence type="ECO:0000256" key="9">
    <source>
        <dbReference type="ARBA" id="ARBA00023157"/>
    </source>
</evidence>
<dbReference type="VEuPathDB" id="VectorBase:AMEC019598"/>
<dbReference type="Gene3D" id="3.30.200.20">
    <property type="entry name" value="Phosphorylase Kinase, domain 1"/>
    <property type="match status" value="1"/>
</dbReference>
<feature type="compositionally biased region" description="Low complexity" evidence="14">
    <location>
        <begin position="18"/>
        <end position="30"/>
    </location>
</feature>
<feature type="compositionally biased region" description="Polar residues" evidence="14">
    <location>
        <begin position="870"/>
        <end position="893"/>
    </location>
</feature>
<evidence type="ECO:0000256" key="14">
    <source>
        <dbReference type="SAM" id="MobiDB-lite"/>
    </source>
</evidence>
<dbReference type="STRING" id="34690.A0A182UFR6"/>
<feature type="transmembrane region" description="Helical" evidence="15">
    <location>
        <begin position="433"/>
        <end position="457"/>
    </location>
</feature>
<evidence type="ECO:0000256" key="2">
    <source>
        <dbReference type="ARBA" id="ARBA00022553"/>
    </source>
</evidence>
<feature type="binding site" evidence="12">
    <location>
        <position position="582"/>
    </location>
    <ligand>
        <name>ATP</name>
        <dbReference type="ChEBI" id="CHEBI:30616"/>
    </ligand>
</feature>
<evidence type="ECO:0000256" key="11">
    <source>
        <dbReference type="PROSITE-ProRule" id="PRU00121"/>
    </source>
</evidence>
<keyword evidence="5 12" id="KW-0547">Nucleotide-binding</keyword>
<dbReference type="SMART" id="SM00130">
    <property type="entry name" value="KR"/>
    <property type="match status" value="1"/>
</dbReference>
<dbReference type="InterPro" id="IPR000001">
    <property type="entry name" value="Kringle"/>
</dbReference>
<keyword evidence="20" id="KW-1185">Reference proteome</keyword>
<dbReference type="PROSITE" id="PS00109">
    <property type="entry name" value="PROTEIN_KINASE_TYR"/>
    <property type="match status" value="1"/>
</dbReference>
<dbReference type="InterPro" id="IPR038178">
    <property type="entry name" value="Kringle_sf"/>
</dbReference>
<evidence type="ECO:0000256" key="7">
    <source>
        <dbReference type="ARBA" id="ARBA00022840"/>
    </source>
</evidence>
<dbReference type="PROSITE" id="PS50070">
    <property type="entry name" value="KRINGLE_2"/>
    <property type="match status" value="1"/>
</dbReference>
<dbReference type="GO" id="GO:0005886">
    <property type="term" value="C:plasma membrane"/>
    <property type="evidence" value="ECO:0007669"/>
    <property type="project" value="TreeGrafter"/>
</dbReference>
<feature type="domain" description="Kringle" evidence="18">
    <location>
        <begin position="355"/>
        <end position="429"/>
    </location>
</feature>
<dbReference type="Gene3D" id="2.40.20.10">
    <property type="entry name" value="Plasminogen Kringle 4"/>
    <property type="match status" value="1"/>
</dbReference>
<evidence type="ECO:0000256" key="5">
    <source>
        <dbReference type="ARBA" id="ARBA00022741"/>
    </source>
</evidence>
<dbReference type="SMART" id="SM00219">
    <property type="entry name" value="TyrKc"/>
    <property type="match status" value="1"/>
</dbReference>
<dbReference type="PROSITE" id="PS50038">
    <property type="entry name" value="FZ"/>
    <property type="match status" value="1"/>
</dbReference>
<keyword evidence="9" id="KW-1015">Disulfide bond</keyword>
<dbReference type="SUPFAM" id="SSF57440">
    <property type="entry name" value="Kringle-like"/>
    <property type="match status" value="1"/>
</dbReference>
<keyword evidence="15" id="KW-0472">Membrane</keyword>
<dbReference type="InterPro" id="IPR000719">
    <property type="entry name" value="Prot_kinase_dom"/>
</dbReference>
<keyword evidence="4" id="KW-0808">Transferase</keyword>
<dbReference type="Pfam" id="PF00051">
    <property type="entry name" value="Kringle"/>
    <property type="match status" value="1"/>
</dbReference>
<keyword evidence="8" id="KW-0829">Tyrosine-protein kinase</keyword>
<dbReference type="CDD" id="cd00108">
    <property type="entry name" value="KR"/>
    <property type="match status" value="1"/>
</dbReference>
<dbReference type="GO" id="GO:0017147">
    <property type="term" value="F:Wnt-protein binding"/>
    <property type="evidence" value="ECO:0007669"/>
    <property type="project" value="TreeGrafter"/>
</dbReference>
<dbReference type="InterPro" id="IPR008266">
    <property type="entry name" value="Tyr_kinase_AS"/>
</dbReference>
<dbReference type="GO" id="GO:0004714">
    <property type="term" value="F:transmembrane receptor protein tyrosine kinase activity"/>
    <property type="evidence" value="ECO:0007669"/>
    <property type="project" value="UniProtKB-EC"/>
</dbReference>
<comment type="caution">
    <text evidence="11">Lacks conserved residue(s) required for the propagation of feature annotation.</text>
</comment>
<dbReference type="PROSITE" id="PS00239">
    <property type="entry name" value="RECEPTOR_TYR_KIN_II"/>
    <property type="match status" value="1"/>
</dbReference>
<feature type="region of interest" description="Disordered" evidence="14">
    <location>
        <begin position="506"/>
        <end position="538"/>
    </location>
</feature>
<feature type="compositionally biased region" description="Low complexity" evidence="14">
    <location>
        <begin position="921"/>
        <end position="932"/>
    </location>
</feature>
<evidence type="ECO:0000256" key="3">
    <source>
        <dbReference type="ARBA" id="ARBA00022572"/>
    </source>
</evidence>
<feature type="region of interest" description="Disordered" evidence="14">
    <location>
        <begin position="870"/>
        <end position="941"/>
    </location>
</feature>
<evidence type="ECO:0000256" key="15">
    <source>
        <dbReference type="SAM" id="Phobius"/>
    </source>
</evidence>
<evidence type="ECO:0000259" key="17">
    <source>
        <dbReference type="PROSITE" id="PS50038"/>
    </source>
</evidence>
<dbReference type="SUPFAM" id="SSF56112">
    <property type="entry name" value="Protein kinase-like (PK-like)"/>
    <property type="match status" value="1"/>
</dbReference>
<protein>
    <recommendedName>
        <fullName evidence="13">Tyrosine-protein kinase receptor</fullName>
        <ecNumber evidence="13">2.7.10.1</ecNumber>
    </recommendedName>
</protein>
<dbReference type="InterPro" id="IPR017441">
    <property type="entry name" value="Protein_kinase_ATP_BS"/>
</dbReference>
<dbReference type="EnsemblMetazoa" id="AMEC019598-RA">
    <property type="protein sequence ID" value="AMEC019598-PA"/>
    <property type="gene ID" value="AMEC019598"/>
</dbReference>
<accession>A0A182UFR6</accession>
<organism evidence="19 20">
    <name type="scientific">Anopheles melas</name>
    <dbReference type="NCBI Taxonomy" id="34690"/>
    <lineage>
        <taxon>Eukaryota</taxon>
        <taxon>Metazoa</taxon>
        <taxon>Ecdysozoa</taxon>
        <taxon>Arthropoda</taxon>
        <taxon>Hexapoda</taxon>
        <taxon>Insecta</taxon>
        <taxon>Pterygota</taxon>
        <taxon>Neoptera</taxon>
        <taxon>Endopterygota</taxon>
        <taxon>Diptera</taxon>
        <taxon>Nematocera</taxon>
        <taxon>Culicoidea</taxon>
        <taxon>Culicidae</taxon>
        <taxon>Anophelinae</taxon>
        <taxon>Anopheles</taxon>
    </lineage>
</organism>
<sequence>MTFTPSDTAGYARSATTGNGSSSNSYSPNGKFKRRKKTEKLHQQQQDALEEDTIEPGVCQVYTGTTCEQYLRNQTVFVTPDITMEILEERLKSAYGVIRESKDMNANCRVYALPSLCYSILPVCRTPELTNHQYFANRAAAEAAQRAATIGRGKMRAHEKKNNRKQLLVKAALSTVTTPYEERGNGTLTTTERLRVYFSGGVTPDLGGRFFDGEIVTENSLPPRYDNARRGRRAAGHQQQQQYVQPGEEITVLSYTSSSSGPKKSYPPTRNTENLRRICRNDCELLENELCQKEYAIAKRHPTIGQKLPLEECDDLPLQKSVDGTILNGIGGLGSSGDMECMRLGIDLDIKPNDDCYWENGASYRGIMDRTKSSKICMRWSKLMHTMSEFPHLAGHNYCRNPPHAGPMDAPWCYVDMQKTIEYCDIPKCSERMWMYIIIGFVAVISPLFIGIGVFCCRKYRKHGVSNIQNINLPNADKNIYGNSRLNSPIEMTSLIANQSSAGAASRNAENGGIQGLTTGQPGNGHNPGQSSQSRNNGISRVPQYTLQDVRFVEELGEGAFGKVYKGELTQKNGERIFVAVKALKENASAKTQADFKREIELISDLKHDNIVCILGVVLKEEPLCMLFEYMAQGDLHEFLIANSPNEGKSLSQLQFLLIAQQICDGMEYLASHHYVHRDLAARNCLVGDNLTVKISDFGLSRDIYSSDYYRVQSKSLLPVRWMPSESILYGKFTTESDVWSFGVVLWEIYSYGLQPYYGYSNQEVINMVRARQLLPCPESCPSAVYSLMVECWHEQAVRRPTFPEIGHRLKIWYQAQKRSEQNEQGGFNRKGSMLSVNTNRMSSQGNLNIATPSAAGRLDESNVSAGDQFETQSNRSFYHNASASRSNKSIHSMQEPGQHHHTSNHHAHPHQQQHHGHHGGPQQPSMGHPQGYKNFSLPRKSIDSGHEYGLDGASGADLASLAAASCSPGYPAAGNRAEMKARPPKDPHRHHHHHHHHGSGRSSRNRIDAVAAVGSSISSLPGSSDLASELDRQAQHIPKNSTQSLVAGQQQQQQPMAGAAPQPMPPIGRKPSHSGSILSVASSTSEQACGISSFQPGFSSPAPTVTANGIVTGVGDAPMLPQSALMQSSYHEG</sequence>
<feature type="domain" description="FZ" evidence="17">
    <location>
        <begin position="54"/>
        <end position="344"/>
    </location>
</feature>
<evidence type="ECO:0000256" key="13">
    <source>
        <dbReference type="RuleBase" id="RU000312"/>
    </source>
</evidence>
<keyword evidence="2 13" id="KW-0597">Phosphoprotein</keyword>